<accession>A0A2Z4PTS3</accession>
<protein>
    <submittedName>
        <fullName evidence="1">Uncharacterized protein</fullName>
    </submittedName>
</protein>
<dbReference type="OrthoDB" id="6399797at2"/>
<name>A0A2Z4PTS3_9GAMM</name>
<proteinExistence type="predicted"/>
<evidence type="ECO:0000313" key="1">
    <source>
        <dbReference type="EMBL" id="AWY00454.1"/>
    </source>
</evidence>
<reference evidence="1 2" key="1">
    <citation type="submission" date="2016-06" db="EMBL/GenBank/DDBJ databases">
        <title>The sequenced genome of the ice-adhering bacterium Marinomonas primoryensis, from Antarctica.</title>
        <authorList>
            <person name="Graham L."/>
            <person name="Vance T.D.R."/>
            <person name="Davies P.L."/>
        </authorList>
    </citation>
    <scope>NUCLEOTIDE SEQUENCE [LARGE SCALE GENOMIC DNA]</scope>
    <source>
        <strain evidence="1 2">AceL</strain>
    </source>
</reference>
<dbReference type="RefSeq" id="WP_112138089.1">
    <property type="nucleotide sequence ID" value="NZ_CP016181.1"/>
</dbReference>
<gene>
    <name evidence="1" type="ORF">A8139_10915</name>
</gene>
<dbReference type="EMBL" id="CP016181">
    <property type="protein sequence ID" value="AWY00454.1"/>
    <property type="molecule type" value="Genomic_DNA"/>
</dbReference>
<evidence type="ECO:0000313" key="2">
    <source>
        <dbReference type="Proteomes" id="UP000249898"/>
    </source>
</evidence>
<organism evidence="1 2">
    <name type="scientific">Marinomonas primoryensis</name>
    <dbReference type="NCBI Taxonomy" id="178399"/>
    <lineage>
        <taxon>Bacteria</taxon>
        <taxon>Pseudomonadati</taxon>
        <taxon>Pseudomonadota</taxon>
        <taxon>Gammaproteobacteria</taxon>
        <taxon>Oceanospirillales</taxon>
        <taxon>Oceanospirillaceae</taxon>
        <taxon>Marinomonas</taxon>
    </lineage>
</organism>
<sequence>MASHKRLKSVVQSIAHRSVSALSFVHPHLGKACEEAGINSIEVDLSETEPCPRIFVNIEPLRLALNALRETFYGLVVSEGFEPKDIVSVNLVFEFKHGQLDHYCSDFTATLVSASKTYQSRVNYLGNTEQV</sequence>
<dbReference type="AlphaFoldDB" id="A0A2Z4PTS3"/>
<dbReference type="Proteomes" id="UP000249898">
    <property type="component" value="Chromosome"/>
</dbReference>